<reference evidence="3" key="1">
    <citation type="submission" date="2023-10" db="EMBL/GenBank/DDBJ databases">
        <authorList>
            <person name="Chen Y."/>
            <person name="Shah S."/>
            <person name="Dougan E. K."/>
            <person name="Thang M."/>
            <person name="Chan C."/>
        </authorList>
    </citation>
    <scope>NUCLEOTIDE SEQUENCE [LARGE SCALE GENOMIC DNA]</scope>
</reference>
<name>A0ABN9WAM1_9DINO</name>
<keyword evidence="4" id="KW-1185">Reference proteome</keyword>
<protein>
    <submittedName>
        <fullName evidence="3">Uncharacterized protein</fullName>
    </submittedName>
</protein>
<accession>A0ABN9WAM1</accession>
<evidence type="ECO:0000313" key="4">
    <source>
        <dbReference type="Proteomes" id="UP001189429"/>
    </source>
</evidence>
<dbReference type="EMBL" id="CAUYUJ010018394">
    <property type="protein sequence ID" value="CAK0883277.1"/>
    <property type="molecule type" value="Genomic_DNA"/>
</dbReference>
<keyword evidence="1" id="KW-0175">Coiled coil</keyword>
<sequence>MASKLHSPRLSTLATRVKLDAFERVKKAIDDMIAALTDEKAAEIKHKDFCVSELNENQLQTQKKEAEKEDLSAKIATTETTIRDLAAAIDTLKAEIAEMQVQLKRAGEDREKENADFQTTVADQRETQRLLKAALEVLAGFYGKSKAAALVQRQGPAGPAPPPGFDEYKKSAASGGLGPGSPLLGSE</sequence>
<feature type="region of interest" description="Disordered" evidence="2">
    <location>
        <begin position="151"/>
        <end position="187"/>
    </location>
</feature>
<evidence type="ECO:0000313" key="3">
    <source>
        <dbReference type="EMBL" id="CAK0883277.1"/>
    </source>
</evidence>
<dbReference type="Proteomes" id="UP001189429">
    <property type="component" value="Unassembled WGS sequence"/>
</dbReference>
<evidence type="ECO:0000256" key="2">
    <source>
        <dbReference type="SAM" id="MobiDB-lite"/>
    </source>
</evidence>
<proteinExistence type="predicted"/>
<feature type="coiled-coil region" evidence="1">
    <location>
        <begin position="54"/>
        <end position="116"/>
    </location>
</feature>
<gene>
    <name evidence="3" type="ORF">PCOR1329_LOCUS65523</name>
</gene>
<organism evidence="3 4">
    <name type="scientific">Prorocentrum cordatum</name>
    <dbReference type="NCBI Taxonomy" id="2364126"/>
    <lineage>
        <taxon>Eukaryota</taxon>
        <taxon>Sar</taxon>
        <taxon>Alveolata</taxon>
        <taxon>Dinophyceae</taxon>
        <taxon>Prorocentrales</taxon>
        <taxon>Prorocentraceae</taxon>
        <taxon>Prorocentrum</taxon>
    </lineage>
</organism>
<evidence type="ECO:0000256" key="1">
    <source>
        <dbReference type="SAM" id="Coils"/>
    </source>
</evidence>
<comment type="caution">
    <text evidence="3">The sequence shown here is derived from an EMBL/GenBank/DDBJ whole genome shotgun (WGS) entry which is preliminary data.</text>
</comment>